<evidence type="ECO:0000259" key="1">
    <source>
        <dbReference type="Pfam" id="PF00609"/>
    </source>
</evidence>
<dbReference type="Pfam" id="PF00609">
    <property type="entry name" value="DAGK_acc"/>
    <property type="match status" value="1"/>
</dbReference>
<dbReference type="GO" id="GO:0004143">
    <property type="term" value="F:ATP-dependent diacylglycerol kinase activity"/>
    <property type="evidence" value="ECO:0007669"/>
    <property type="project" value="InterPro"/>
</dbReference>
<keyword evidence="3" id="KW-1185">Reference proteome</keyword>
<sequence length="176" mass="19071">MASKDCVLWEGGKEKGKGLSVIPLMLGSAGLPEALLLRRGNQTVQHSSDGSPLLGKGDAIPSQNALRRCYLYLTRRNSAARPRCDEVWESSARDIDYLIACIKVYWINVTDDFSDQLVEVVGLEGAIEMGQIYTGLKSAGRRLAQCSNVTIRSESPSSLLPPPSSLLLPPSSLLIL</sequence>
<protein>
    <submittedName>
        <fullName evidence="2">Diacylglycerol kinase gamma</fullName>
    </submittedName>
</protein>
<proteinExistence type="predicted"/>
<dbReference type="EMBL" id="SRLO01001071">
    <property type="protein sequence ID" value="TNN41953.1"/>
    <property type="molecule type" value="Genomic_DNA"/>
</dbReference>
<feature type="domain" description="Diacylglycerol kinase accessory" evidence="1">
    <location>
        <begin position="110"/>
        <end position="155"/>
    </location>
</feature>
<dbReference type="InterPro" id="IPR000756">
    <property type="entry name" value="Diacylglycerol_kin_accessory"/>
</dbReference>
<evidence type="ECO:0000313" key="2">
    <source>
        <dbReference type="EMBL" id="TNN41953.1"/>
    </source>
</evidence>
<gene>
    <name evidence="2" type="primary">DGKG_0</name>
    <name evidence="2" type="ORF">EYF80_047874</name>
</gene>
<evidence type="ECO:0000313" key="3">
    <source>
        <dbReference type="Proteomes" id="UP000314294"/>
    </source>
</evidence>
<dbReference type="OrthoDB" id="242257at2759"/>
<accession>A0A4Z2FMF4</accession>
<keyword evidence="2" id="KW-0418">Kinase</keyword>
<organism evidence="2 3">
    <name type="scientific">Liparis tanakae</name>
    <name type="common">Tanaka's snailfish</name>
    <dbReference type="NCBI Taxonomy" id="230148"/>
    <lineage>
        <taxon>Eukaryota</taxon>
        <taxon>Metazoa</taxon>
        <taxon>Chordata</taxon>
        <taxon>Craniata</taxon>
        <taxon>Vertebrata</taxon>
        <taxon>Euteleostomi</taxon>
        <taxon>Actinopterygii</taxon>
        <taxon>Neopterygii</taxon>
        <taxon>Teleostei</taxon>
        <taxon>Neoteleostei</taxon>
        <taxon>Acanthomorphata</taxon>
        <taxon>Eupercaria</taxon>
        <taxon>Perciformes</taxon>
        <taxon>Cottioidei</taxon>
        <taxon>Cottales</taxon>
        <taxon>Liparidae</taxon>
        <taxon>Liparis</taxon>
    </lineage>
</organism>
<name>A0A4Z2FMF4_9TELE</name>
<reference evidence="2 3" key="1">
    <citation type="submission" date="2019-03" db="EMBL/GenBank/DDBJ databases">
        <title>First draft genome of Liparis tanakae, snailfish: a comprehensive survey of snailfish specific genes.</title>
        <authorList>
            <person name="Kim W."/>
            <person name="Song I."/>
            <person name="Jeong J.-H."/>
            <person name="Kim D."/>
            <person name="Kim S."/>
            <person name="Ryu S."/>
            <person name="Song J.Y."/>
            <person name="Lee S.K."/>
        </authorList>
    </citation>
    <scope>NUCLEOTIDE SEQUENCE [LARGE SCALE GENOMIC DNA]</scope>
    <source>
        <tissue evidence="2">Muscle</tissue>
    </source>
</reference>
<dbReference type="GO" id="GO:0007200">
    <property type="term" value="P:phospholipase C-activating G protein-coupled receptor signaling pathway"/>
    <property type="evidence" value="ECO:0007669"/>
    <property type="project" value="InterPro"/>
</dbReference>
<keyword evidence="2" id="KW-0808">Transferase</keyword>
<dbReference type="AlphaFoldDB" id="A0A4Z2FMF4"/>
<dbReference type="Proteomes" id="UP000314294">
    <property type="component" value="Unassembled WGS sequence"/>
</dbReference>
<comment type="caution">
    <text evidence="2">The sequence shown here is derived from an EMBL/GenBank/DDBJ whole genome shotgun (WGS) entry which is preliminary data.</text>
</comment>